<protein>
    <submittedName>
        <fullName evidence="5">Short-chain dehydrogenase/reductase</fullName>
    </submittedName>
</protein>
<proteinExistence type="inferred from homology"/>
<dbReference type="PANTHER" id="PTHR43391">
    <property type="entry name" value="RETINOL DEHYDROGENASE-RELATED"/>
    <property type="match status" value="1"/>
</dbReference>
<dbReference type="Pfam" id="PF00106">
    <property type="entry name" value="adh_short"/>
    <property type="match status" value="1"/>
</dbReference>
<dbReference type="RefSeq" id="WP_098038545.1">
    <property type="nucleotide sequence ID" value="NZ_CWGJ01000015.1"/>
</dbReference>
<keyword evidence="6" id="KW-1185">Reference proteome</keyword>
<dbReference type="AlphaFoldDB" id="A0A0H5DPZ3"/>
<reference evidence="6" key="1">
    <citation type="submission" date="2015-06" db="EMBL/GenBank/DDBJ databases">
        <authorList>
            <person name="Bertelli C."/>
        </authorList>
    </citation>
    <scope>NUCLEOTIDE SEQUENCE [LARGE SCALE GENOMIC DNA]</scope>
    <source>
        <strain evidence="6">CRIB-30</strain>
    </source>
</reference>
<comment type="similarity">
    <text evidence="1 3">Belongs to the short-chain dehydrogenases/reductases (SDR) family.</text>
</comment>
<feature type="chain" id="PRO_5005218494" evidence="4">
    <location>
        <begin position="20"/>
        <end position="295"/>
    </location>
</feature>
<keyword evidence="4" id="KW-0732">Signal</keyword>
<sequence length="295" mass="32441">MPKILLSLLISVLSFDLAAKEVVLVTGASRGIGHAIAEYLAEEGYRVYAGVRKASPTHLAEAALQKHSSNYFPIELDVQDENSVAKAIEHVFMKEGRLDVLVNNAGIMVYGSLENVTVEEVEKVFDVNFLGPIRMAQAVLPIMRGQKSGKIIQISSRSGFRPLPSLSVYAASKFALEGLSETMAATLAPWNIHVSLVEPGPVNTDLDFLSPYGSRLARDNDPFYPMFEGAGLLDPVSPIVQQPMEIARLVMEIIESEKPHLRYQTTPLIERQAASRFVDPTGDSSLAEWKNAFNW</sequence>
<evidence type="ECO:0000256" key="4">
    <source>
        <dbReference type="SAM" id="SignalP"/>
    </source>
</evidence>
<dbReference type="PANTHER" id="PTHR43391:SF86">
    <property type="entry name" value="SHORT-CHAIN DEHYDROGENASE_REDUCTASE FAMILY PROTEIN"/>
    <property type="match status" value="1"/>
</dbReference>
<dbReference type="FunFam" id="3.40.50.720:FF:000084">
    <property type="entry name" value="Short-chain dehydrogenase reductase"/>
    <property type="match status" value="1"/>
</dbReference>
<dbReference type="InterPro" id="IPR020904">
    <property type="entry name" value="Sc_DH/Rdtase_CS"/>
</dbReference>
<keyword evidence="2" id="KW-0560">Oxidoreductase</keyword>
<dbReference type="Gene3D" id="3.40.50.720">
    <property type="entry name" value="NAD(P)-binding Rossmann-like Domain"/>
    <property type="match status" value="1"/>
</dbReference>
<evidence type="ECO:0000256" key="2">
    <source>
        <dbReference type="ARBA" id="ARBA00023002"/>
    </source>
</evidence>
<dbReference type="EMBL" id="CWGJ01000015">
    <property type="protein sequence ID" value="CRX38686.1"/>
    <property type="molecule type" value="Genomic_DNA"/>
</dbReference>
<feature type="signal peptide" evidence="4">
    <location>
        <begin position="1"/>
        <end position="19"/>
    </location>
</feature>
<accession>A0A0H5DPZ3</accession>
<dbReference type="InterPro" id="IPR002347">
    <property type="entry name" value="SDR_fam"/>
</dbReference>
<gene>
    <name evidence="5" type="ORF">ELAC_1347</name>
</gene>
<dbReference type="InterPro" id="IPR036291">
    <property type="entry name" value="NAD(P)-bd_dom_sf"/>
</dbReference>
<dbReference type="GO" id="GO:0005829">
    <property type="term" value="C:cytosol"/>
    <property type="evidence" value="ECO:0007669"/>
    <property type="project" value="TreeGrafter"/>
</dbReference>
<evidence type="ECO:0000256" key="1">
    <source>
        <dbReference type="ARBA" id="ARBA00006484"/>
    </source>
</evidence>
<dbReference type="Proteomes" id="UP000220251">
    <property type="component" value="Unassembled WGS sequence"/>
</dbReference>
<evidence type="ECO:0000313" key="5">
    <source>
        <dbReference type="EMBL" id="CRX38686.1"/>
    </source>
</evidence>
<dbReference type="GO" id="GO:0016491">
    <property type="term" value="F:oxidoreductase activity"/>
    <property type="evidence" value="ECO:0007669"/>
    <property type="project" value="UniProtKB-KW"/>
</dbReference>
<name>A0A0H5DPZ3_9BACT</name>
<dbReference type="PRINTS" id="PR00080">
    <property type="entry name" value="SDRFAMILY"/>
</dbReference>
<dbReference type="PROSITE" id="PS00061">
    <property type="entry name" value="ADH_SHORT"/>
    <property type="match status" value="1"/>
</dbReference>
<dbReference type="SUPFAM" id="SSF51735">
    <property type="entry name" value="NAD(P)-binding Rossmann-fold domains"/>
    <property type="match status" value="1"/>
</dbReference>
<dbReference type="OrthoDB" id="9775296at2"/>
<dbReference type="CDD" id="cd05374">
    <property type="entry name" value="17beta-HSD-like_SDR_c"/>
    <property type="match status" value="1"/>
</dbReference>
<organism evidence="5 6">
    <name type="scientific">Estrella lausannensis</name>
    <dbReference type="NCBI Taxonomy" id="483423"/>
    <lineage>
        <taxon>Bacteria</taxon>
        <taxon>Pseudomonadati</taxon>
        <taxon>Chlamydiota</taxon>
        <taxon>Chlamydiia</taxon>
        <taxon>Parachlamydiales</taxon>
        <taxon>Candidatus Criblamydiaceae</taxon>
        <taxon>Estrella</taxon>
    </lineage>
</organism>
<dbReference type="PRINTS" id="PR00081">
    <property type="entry name" value="GDHRDH"/>
</dbReference>
<evidence type="ECO:0000256" key="3">
    <source>
        <dbReference type="RuleBase" id="RU000363"/>
    </source>
</evidence>
<evidence type="ECO:0000313" key="6">
    <source>
        <dbReference type="Proteomes" id="UP000220251"/>
    </source>
</evidence>